<reference evidence="1 2" key="1">
    <citation type="submission" date="2024-03" db="EMBL/GenBank/DDBJ databases">
        <title>Novel species of the genus Variovorax.</title>
        <authorList>
            <person name="Liu Q."/>
            <person name="Xin Y.-H."/>
        </authorList>
    </citation>
    <scope>NUCLEOTIDE SEQUENCE [LARGE SCALE GENOMIC DNA]</scope>
    <source>
        <strain evidence="1 2">KACC 18901</strain>
    </source>
</reference>
<dbReference type="EMBL" id="JBBKZS010000005">
    <property type="protein sequence ID" value="MEJ8855754.1"/>
    <property type="molecule type" value="Genomic_DNA"/>
</dbReference>
<dbReference type="Proteomes" id="UP001367030">
    <property type="component" value="Unassembled WGS sequence"/>
</dbReference>
<keyword evidence="2" id="KW-1185">Reference proteome</keyword>
<name>A0ABU8X9E9_9BURK</name>
<gene>
    <name evidence="1" type="ORF">WKW79_14315</name>
</gene>
<accession>A0ABU8X9E9</accession>
<protein>
    <submittedName>
        <fullName evidence="1">Uncharacterized protein</fullName>
    </submittedName>
</protein>
<comment type="caution">
    <text evidence="1">The sequence shown here is derived from an EMBL/GenBank/DDBJ whole genome shotgun (WGS) entry which is preliminary data.</text>
</comment>
<proteinExistence type="predicted"/>
<organism evidence="1 2">
    <name type="scientific">Variovorax robiniae</name>
    <dbReference type="NCBI Taxonomy" id="1836199"/>
    <lineage>
        <taxon>Bacteria</taxon>
        <taxon>Pseudomonadati</taxon>
        <taxon>Pseudomonadota</taxon>
        <taxon>Betaproteobacteria</taxon>
        <taxon>Burkholderiales</taxon>
        <taxon>Comamonadaceae</taxon>
        <taxon>Variovorax</taxon>
    </lineage>
</organism>
<dbReference type="RefSeq" id="WP_340335832.1">
    <property type="nucleotide sequence ID" value="NZ_JBBKZS010000005.1"/>
</dbReference>
<evidence type="ECO:0000313" key="2">
    <source>
        <dbReference type="Proteomes" id="UP001367030"/>
    </source>
</evidence>
<evidence type="ECO:0000313" key="1">
    <source>
        <dbReference type="EMBL" id="MEJ8855754.1"/>
    </source>
</evidence>
<sequence length="155" mass="16216">MNATQIAISATLVAGGTVSPAQTVPAEQWTGPAVSTVGGAVVRADVVAALNIFLAQRQATPEAWAGSADSASVHTGGAQRAEVKADTIMATRAGLTGYMTRNEYNPESAESKRRNARYIRLRFGPEYTDEVSRLQGLAHRVAAVSTASEPDTDGK</sequence>